<dbReference type="GO" id="GO:0005634">
    <property type="term" value="C:nucleus"/>
    <property type="evidence" value="ECO:0007669"/>
    <property type="project" value="UniProtKB-SubCell"/>
</dbReference>
<dbReference type="PROSITE" id="PS51433">
    <property type="entry name" value="PNT"/>
    <property type="match status" value="1"/>
</dbReference>
<comment type="subcellular location">
    <subcellularLocation>
        <location evidence="3">Nucleus</location>
    </subcellularLocation>
</comment>
<dbReference type="PROSITE" id="PS50061">
    <property type="entry name" value="ETS_DOMAIN_3"/>
    <property type="match status" value="1"/>
</dbReference>
<dbReference type="Proteomes" id="UP001381693">
    <property type="component" value="Unassembled WGS sequence"/>
</dbReference>
<evidence type="ECO:0000256" key="2">
    <source>
        <dbReference type="ARBA" id="ARBA00023125"/>
    </source>
</evidence>
<dbReference type="SMART" id="SM00413">
    <property type="entry name" value="ETS"/>
    <property type="match status" value="1"/>
</dbReference>
<dbReference type="SUPFAM" id="SSF47769">
    <property type="entry name" value="SAM/Pointed domain"/>
    <property type="match status" value="1"/>
</dbReference>
<dbReference type="GO" id="GO:0043565">
    <property type="term" value="F:sequence-specific DNA binding"/>
    <property type="evidence" value="ECO:0007669"/>
    <property type="project" value="InterPro"/>
</dbReference>
<dbReference type="PRINTS" id="PR00454">
    <property type="entry name" value="ETSDOMAIN"/>
</dbReference>
<accession>A0AAN8WGK9</accession>
<dbReference type="PANTHER" id="PTHR11849">
    <property type="entry name" value="ETS"/>
    <property type="match status" value="1"/>
</dbReference>
<dbReference type="Gene3D" id="1.10.150.50">
    <property type="entry name" value="Transcription Factor, Ets-1"/>
    <property type="match status" value="1"/>
</dbReference>
<dbReference type="AlphaFoldDB" id="A0AAN8WGK9"/>
<dbReference type="GO" id="GO:0030154">
    <property type="term" value="P:cell differentiation"/>
    <property type="evidence" value="ECO:0007669"/>
    <property type="project" value="TreeGrafter"/>
</dbReference>
<keyword evidence="3" id="KW-0539">Nucleus</keyword>
<comment type="similarity">
    <text evidence="1 3">Belongs to the ETS family.</text>
</comment>
<gene>
    <name evidence="7" type="ORF">SK128_009555</name>
</gene>
<evidence type="ECO:0008006" key="9">
    <source>
        <dbReference type="Google" id="ProtNLM"/>
    </source>
</evidence>
<dbReference type="Pfam" id="PF00178">
    <property type="entry name" value="Ets"/>
    <property type="match status" value="1"/>
</dbReference>
<evidence type="ECO:0000259" key="6">
    <source>
        <dbReference type="PROSITE" id="PS51433"/>
    </source>
</evidence>
<comment type="caution">
    <text evidence="7">The sequence shown here is derived from an EMBL/GenBank/DDBJ whole genome shotgun (WGS) entry which is preliminary data.</text>
</comment>
<evidence type="ECO:0000256" key="4">
    <source>
        <dbReference type="SAM" id="MobiDB-lite"/>
    </source>
</evidence>
<evidence type="ECO:0000313" key="8">
    <source>
        <dbReference type="Proteomes" id="UP001381693"/>
    </source>
</evidence>
<dbReference type="InterPro" id="IPR046328">
    <property type="entry name" value="ETS_fam"/>
</dbReference>
<name>A0AAN8WGK9_HALRR</name>
<feature type="domain" description="ETS" evidence="5">
    <location>
        <begin position="256"/>
        <end position="338"/>
    </location>
</feature>
<reference evidence="7 8" key="1">
    <citation type="submission" date="2023-11" db="EMBL/GenBank/DDBJ databases">
        <title>Halocaridina rubra genome assembly.</title>
        <authorList>
            <person name="Smith C."/>
        </authorList>
    </citation>
    <scope>NUCLEOTIDE SEQUENCE [LARGE SCALE GENOMIC DNA]</scope>
    <source>
        <strain evidence="7">EP-1</strain>
        <tissue evidence="7">Whole</tissue>
    </source>
</reference>
<proteinExistence type="inferred from homology"/>
<keyword evidence="2 3" id="KW-0238">DNA-binding</keyword>
<dbReference type="EMBL" id="JAXCGZ010020149">
    <property type="protein sequence ID" value="KAK7065671.1"/>
    <property type="molecule type" value="Genomic_DNA"/>
</dbReference>
<dbReference type="InterPro" id="IPR000418">
    <property type="entry name" value="Ets_dom"/>
</dbReference>
<evidence type="ECO:0000313" key="7">
    <source>
        <dbReference type="EMBL" id="KAK7065671.1"/>
    </source>
</evidence>
<dbReference type="InterPro" id="IPR036388">
    <property type="entry name" value="WH-like_DNA-bd_sf"/>
</dbReference>
<evidence type="ECO:0000256" key="1">
    <source>
        <dbReference type="ARBA" id="ARBA00005562"/>
    </source>
</evidence>
<dbReference type="Gene3D" id="1.10.10.10">
    <property type="entry name" value="Winged helix-like DNA-binding domain superfamily/Winged helix DNA-binding domain"/>
    <property type="match status" value="1"/>
</dbReference>
<dbReference type="GO" id="GO:0000981">
    <property type="term" value="F:DNA-binding transcription factor activity, RNA polymerase II-specific"/>
    <property type="evidence" value="ECO:0007669"/>
    <property type="project" value="TreeGrafter"/>
</dbReference>
<keyword evidence="8" id="KW-1185">Reference proteome</keyword>
<organism evidence="7 8">
    <name type="scientific">Halocaridina rubra</name>
    <name type="common">Hawaiian red shrimp</name>
    <dbReference type="NCBI Taxonomy" id="373956"/>
    <lineage>
        <taxon>Eukaryota</taxon>
        <taxon>Metazoa</taxon>
        <taxon>Ecdysozoa</taxon>
        <taxon>Arthropoda</taxon>
        <taxon>Crustacea</taxon>
        <taxon>Multicrustacea</taxon>
        <taxon>Malacostraca</taxon>
        <taxon>Eumalacostraca</taxon>
        <taxon>Eucarida</taxon>
        <taxon>Decapoda</taxon>
        <taxon>Pleocyemata</taxon>
        <taxon>Caridea</taxon>
        <taxon>Atyoidea</taxon>
        <taxon>Atyidae</taxon>
        <taxon>Halocaridina</taxon>
    </lineage>
</organism>
<feature type="compositionally biased region" description="Basic and acidic residues" evidence="4">
    <location>
        <begin position="241"/>
        <end position="250"/>
    </location>
</feature>
<protein>
    <recommendedName>
        <fullName evidence="9">ETS domain-containing protein</fullName>
    </recommendedName>
</protein>
<feature type="region of interest" description="Disordered" evidence="4">
    <location>
        <begin position="233"/>
        <end position="253"/>
    </location>
</feature>
<dbReference type="InterPro" id="IPR036390">
    <property type="entry name" value="WH_DNA-bd_sf"/>
</dbReference>
<sequence>MAMYEYEDLNASFSAEESIFANSSSIETLCQTYLGNMATFPGYSQQHSTNAGLLEEMEAFSKIDICNWRREDTFDWATFVCRKRGFDPSTLEIQHFRNYTGSQLLRFSVLDFSRLVGAVYGQVFHSEFQELSIKRDQASSSMYGYAEEASSSAFSTDFPSYMKRDDWELDDDEFHDLDIYIQSQNSDYYNPSPSNFDPMVDSLGDMDLHEHFRPIKMEENYLIPEPVLQESFGASGSSQEQLDKARQDVKKRPRGPKNWEFVIRLLTDPKTNPSLIRWEDQSQGTFRLVQPTTIAKLWGQRSNKPNLTYDNFARGLRYHYTTGALQAVSEKQLVYRCGPKALRYIIDLKKESLQQQQPAP</sequence>
<evidence type="ECO:0000256" key="3">
    <source>
        <dbReference type="RuleBase" id="RU004019"/>
    </source>
</evidence>
<dbReference type="SUPFAM" id="SSF46785">
    <property type="entry name" value="Winged helix' DNA-binding domain"/>
    <property type="match status" value="1"/>
</dbReference>
<feature type="domain" description="PNT" evidence="6">
    <location>
        <begin position="47"/>
        <end position="135"/>
    </location>
</feature>
<dbReference type="PANTHER" id="PTHR11849:SF190">
    <property type="entry name" value="ETS-DOMAIN PROTEIN"/>
    <property type="match status" value="1"/>
</dbReference>
<dbReference type="InterPro" id="IPR003118">
    <property type="entry name" value="Pointed_dom"/>
</dbReference>
<evidence type="ECO:0000259" key="5">
    <source>
        <dbReference type="PROSITE" id="PS50061"/>
    </source>
</evidence>
<dbReference type="InterPro" id="IPR013761">
    <property type="entry name" value="SAM/pointed_sf"/>
</dbReference>